<dbReference type="GO" id="GO:0043161">
    <property type="term" value="P:proteasome-mediated ubiquitin-dependent protein catabolic process"/>
    <property type="evidence" value="ECO:0007669"/>
    <property type="project" value="TreeGrafter"/>
</dbReference>
<evidence type="ECO:0000256" key="2">
    <source>
        <dbReference type="ARBA" id="ARBA00022737"/>
    </source>
</evidence>
<keyword evidence="2" id="KW-0677">Repeat</keyword>
<dbReference type="RefSeq" id="XP_064687286.1">
    <property type="nucleotide sequence ID" value="XM_064825772.1"/>
</dbReference>
<reference evidence="8 9" key="1">
    <citation type="submission" date="2022-11" db="EMBL/GenBank/DDBJ databases">
        <title>Mucor velutinosus strain NIH1002 WGS.</title>
        <authorList>
            <person name="Subramanian P."/>
            <person name="Mullikin J.C."/>
            <person name="Segre J.A."/>
            <person name="Zelazny A.M."/>
        </authorList>
    </citation>
    <scope>NUCLEOTIDE SEQUENCE [LARGE SCALE GENOMIC DNA]</scope>
    <source>
        <strain evidence="8 9">NIH1002</strain>
    </source>
</reference>
<dbReference type="InterPro" id="IPR000058">
    <property type="entry name" value="Znf_AN1"/>
</dbReference>
<dbReference type="GeneID" id="89950184"/>
<evidence type="ECO:0000256" key="3">
    <source>
        <dbReference type="ARBA" id="ARBA00022771"/>
    </source>
</evidence>
<organism evidence="8 9">
    <name type="scientific">Mucor velutinosus</name>
    <dbReference type="NCBI Taxonomy" id="708070"/>
    <lineage>
        <taxon>Eukaryota</taxon>
        <taxon>Fungi</taxon>
        <taxon>Fungi incertae sedis</taxon>
        <taxon>Mucoromycota</taxon>
        <taxon>Mucoromycotina</taxon>
        <taxon>Mucoromycetes</taxon>
        <taxon>Mucorales</taxon>
        <taxon>Mucorineae</taxon>
        <taxon>Mucoraceae</taxon>
        <taxon>Mucor</taxon>
    </lineage>
</organism>
<dbReference type="PROSITE" id="PS51039">
    <property type="entry name" value="ZF_AN1"/>
    <property type="match status" value="2"/>
</dbReference>
<dbReference type="SMART" id="SM00154">
    <property type="entry name" value="ZnF_AN1"/>
    <property type="match status" value="2"/>
</dbReference>
<name>A0AAN7DST3_9FUNG</name>
<evidence type="ECO:0000256" key="5">
    <source>
        <dbReference type="PROSITE-ProRule" id="PRU00449"/>
    </source>
</evidence>
<dbReference type="InterPro" id="IPR057357">
    <property type="entry name" value="Znf-C2H2_ZFAND2A/B"/>
</dbReference>
<dbReference type="EC" id="4.2.1.22" evidence="8"/>
<keyword evidence="4" id="KW-0862">Zinc</keyword>
<evidence type="ECO:0000256" key="1">
    <source>
        <dbReference type="ARBA" id="ARBA00022723"/>
    </source>
</evidence>
<gene>
    <name evidence="8" type="primary">CYS4</name>
    <name evidence="8" type="ORF">ATC70_006498</name>
</gene>
<feature type="domain" description="AN1-type" evidence="7">
    <location>
        <begin position="4"/>
        <end position="52"/>
    </location>
</feature>
<protein>
    <submittedName>
        <fullName evidence="8">Cystathionine beta-synthase</fullName>
        <ecNumber evidence="8">4.2.1.22</ecNumber>
    </submittedName>
</protein>
<dbReference type="Pfam" id="PF25403">
    <property type="entry name" value="zf-C2H2_ZFAND2"/>
    <property type="match status" value="1"/>
</dbReference>
<feature type="compositionally biased region" description="Basic and acidic residues" evidence="6">
    <location>
        <begin position="165"/>
        <end position="185"/>
    </location>
</feature>
<proteinExistence type="predicted"/>
<dbReference type="SUPFAM" id="SSF118310">
    <property type="entry name" value="AN1-like Zinc finger"/>
    <property type="match status" value="2"/>
</dbReference>
<evidence type="ECO:0000256" key="4">
    <source>
        <dbReference type="ARBA" id="ARBA00022833"/>
    </source>
</evidence>
<evidence type="ECO:0000313" key="9">
    <source>
        <dbReference type="Proteomes" id="UP001304243"/>
    </source>
</evidence>
<sequence>MEFPELGKRCTAKSCNLYDFLPYTCVNCKKVFCQDHFKLQAHDCPSLNDPSMDVRVPICPICEKPVPAKRGDDPNIRMNQHIQSNCSDLEPKNDNTCRKKGCTTKMLVPMHCPECGLSFCVKHRLEVDHQCKGKPAKAATPMMKMNPFNHTSKPTQQQQQQPSRTEMERQRRDRVNAANQRKQDIARLQAKVKQGNITDKEQIHLAKLLSLKEKDGKCVVC</sequence>
<dbReference type="GO" id="GO:0005783">
    <property type="term" value="C:endoplasmic reticulum"/>
    <property type="evidence" value="ECO:0007669"/>
    <property type="project" value="TreeGrafter"/>
</dbReference>
<feature type="domain" description="AN1-type" evidence="7">
    <location>
        <begin position="91"/>
        <end position="139"/>
    </location>
</feature>
<keyword evidence="9" id="KW-1185">Reference proteome</keyword>
<evidence type="ECO:0000256" key="6">
    <source>
        <dbReference type="SAM" id="MobiDB-lite"/>
    </source>
</evidence>
<dbReference type="GO" id="GO:0045047">
    <property type="term" value="P:protein targeting to ER"/>
    <property type="evidence" value="ECO:0007669"/>
    <property type="project" value="TreeGrafter"/>
</dbReference>
<keyword evidence="3 5" id="KW-0863">Zinc-finger</keyword>
<feature type="region of interest" description="Disordered" evidence="6">
    <location>
        <begin position="140"/>
        <end position="185"/>
    </location>
</feature>
<dbReference type="GO" id="GO:0008270">
    <property type="term" value="F:zinc ion binding"/>
    <property type="evidence" value="ECO:0007669"/>
    <property type="project" value="UniProtKB-KW"/>
</dbReference>
<comment type="caution">
    <text evidence="8">The sequence shown here is derived from an EMBL/GenBank/DDBJ whole genome shotgun (WGS) entry which is preliminary data.</text>
</comment>
<dbReference type="Pfam" id="PF01428">
    <property type="entry name" value="zf-AN1"/>
    <property type="match status" value="2"/>
</dbReference>
<dbReference type="InterPro" id="IPR035896">
    <property type="entry name" value="AN1-like_Znf"/>
</dbReference>
<dbReference type="PANTHER" id="PTHR14677">
    <property type="entry name" value="ARSENITE INDUCUBLE RNA ASSOCIATED PROTEIN AIP-1-RELATED"/>
    <property type="match status" value="1"/>
</dbReference>
<dbReference type="GO" id="GO:0004122">
    <property type="term" value="F:cystathionine beta-synthase activity"/>
    <property type="evidence" value="ECO:0007669"/>
    <property type="project" value="UniProtKB-EC"/>
</dbReference>
<dbReference type="Proteomes" id="UP001304243">
    <property type="component" value="Unassembled WGS sequence"/>
</dbReference>
<keyword evidence="8" id="KW-0456">Lyase</keyword>
<dbReference type="Gene3D" id="4.10.1110.10">
    <property type="entry name" value="AN1-like Zinc finger"/>
    <property type="match status" value="2"/>
</dbReference>
<dbReference type="AlphaFoldDB" id="A0AAN7DST3"/>
<keyword evidence="1" id="KW-0479">Metal-binding</keyword>
<accession>A0AAN7DST3</accession>
<dbReference type="PANTHER" id="PTHR14677:SF20">
    <property type="entry name" value="ZINC FINGER AN1-TYPE CONTAINING 2A-RELATED"/>
    <property type="match status" value="1"/>
</dbReference>
<evidence type="ECO:0000259" key="7">
    <source>
        <dbReference type="PROSITE" id="PS51039"/>
    </source>
</evidence>
<evidence type="ECO:0000313" key="8">
    <source>
        <dbReference type="EMBL" id="KAK4520620.1"/>
    </source>
</evidence>
<dbReference type="EMBL" id="JASEJX010000009">
    <property type="protein sequence ID" value="KAK4520620.1"/>
    <property type="molecule type" value="Genomic_DNA"/>
</dbReference>